<dbReference type="Pfam" id="PF00698">
    <property type="entry name" value="Acyl_transf_1"/>
    <property type="match status" value="1"/>
</dbReference>
<dbReference type="GO" id="GO:0004314">
    <property type="term" value="F:[acyl-carrier-protein] S-malonyltransferase activity"/>
    <property type="evidence" value="ECO:0007669"/>
    <property type="project" value="UniProtKB-EC"/>
</dbReference>
<dbReference type="SMART" id="SM00827">
    <property type="entry name" value="PKS_AT"/>
    <property type="match status" value="1"/>
</dbReference>
<keyword evidence="1 4" id="KW-0808">Transferase</keyword>
<dbReference type="InterPro" id="IPR024925">
    <property type="entry name" value="Malonyl_CoA-ACP_transAc"/>
</dbReference>
<reference evidence="7 8" key="1">
    <citation type="journal article" date="2018" name="ISME J.">
        <title>A methanotrophic archaeon couples anaerobic oxidation of methane to Fe(III) reduction.</title>
        <authorList>
            <person name="Cai C."/>
            <person name="Leu A.O."/>
            <person name="Xie G.J."/>
            <person name="Guo J."/>
            <person name="Feng Y."/>
            <person name="Zhao J.X."/>
            <person name="Tyson G.W."/>
            <person name="Yuan Z."/>
            <person name="Hu S."/>
        </authorList>
    </citation>
    <scope>NUCLEOTIDE SEQUENCE [LARGE SCALE GENOMIC DNA]</scope>
    <source>
        <strain evidence="7">FeB_12</strain>
    </source>
</reference>
<dbReference type="NCBIfam" id="TIGR00128">
    <property type="entry name" value="fabD"/>
    <property type="match status" value="1"/>
</dbReference>
<dbReference type="SUPFAM" id="SSF55048">
    <property type="entry name" value="Probable ACP-binding domain of malonyl-CoA ACP transacylase"/>
    <property type="match status" value="1"/>
</dbReference>
<evidence type="ECO:0000259" key="6">
    <source>
        <dbReference type="SMART" id="SM00827"/>
    </source>
</evidence>
<accession>A0A855X1C2</accession>
<name>A0A855X1C2_9BACT</name>
<feature type="active site" evidence="5">
    <location>
        <position position="91"/>
    </location>
</feature>
<dbReference type="InterPro" id="IPR016035">
    <property type="entry name" value="Acyl_Trfase/lysoPLipase"/>
</dbReference>
<organism evidence="7 8">
    <name type="scientific">candidate division GN15 bacterium</name>
    <dbReference type="NCBI Taxonomy" id="2072418"/>
    <lineage>
        <taxon>Bacteria</taxon>
        <taxon>candidate division GN15</taxon>
    </lineage>
</organism>
<feature type="domain" description="Malonyl-CoA:ACP transacylase (MAT)" evidence="6">
    <location>
        <begin position="7"/>
        <end position="301"/>
    </location>
</feature>
<evidence type="ECO:0000256" key="4">
    <source>
        <dbReference type="PIRNR" id="PIRNR000446"/>
    </source>
</evidence>
<dbReference type="AlphaFoldDB" id="A0A855X1C2"/>
<evidence type="ECO:0000256" key="3">
    <source>
        <dbReference type="ARBA" id="ARBA00048462"/>
    </source>
</evidence>
<protein>
    <recommendedName>
        <fullName evidence="4">Malonyl CoA-acyl carrier protein transacylase</fullName>
        <ecNumber evidence="4">2.3.1.39</ecNumber>
    </recommendedName>
</protein>
<dbReference type="InterPro" id="IPR014043">
    <property type="entry name" value="Acyl_transferase_dom"/>
</dbReference>
<dbReference type="FunFam" id="3.30.70.250:FF:000001">
    <property type="entry name" value="Malonyl CoA-acyl carrier protein transacylase"/>
    <property type="match status" value="1"/>
</dbReference>
<dbReference type="Proteomes" id="UP000250918">
    <property type="component" value="Unassembled WGS sequence"/>
</dbReference>
<dbReference type="GO" id="GO:0006633">
    <property type="term" value="P:fatty acid biosynthetic process"/>
    <property type="evidence" value="ECO:0007669"/>
    <property type="project" value="TreeGrafter"/>
</dbReference>
<keyword evidence="2 4" id="KW-0012">Acyltransferase</keyword>
<comment type="catalytic activity">
    <reaction evidence="3 4">
        <text>holo-[ACP] + malonyl-CoA = malonyl-[ACP] + CoA</text>
        <dbReference type="Rhea" id="RHEA:41792"/>
        <dbReference type="Rhea" id="RHEA-COMP:9623"/>
        <dbReference type="Rhea" id="RHEA-COMP:9685"/>
        <dbReference type="ChEBI" id="CHEBI:57287"/>
        <dbReference type="ChEBI" id="CHEBI:57384"/>
        <dbReference type="ChEBI" id="CHEBI:64479"/>
        <dbReference type="ChEBI" id="CHEBI:78449"/>
        <dbReference type="EC" id="2.3.1.39"/>
    </reaction>
</comment>
<dbReference type="GO" id="GO:0005829">
    <property type="term" value="C:cytosol"/>
    <property type="evidence" value="ECO:0007669"/>
    <property type="project" value="TreeGrafter"/>
</dbReference>
<dbReference type="PANTHER" id="PTHR42681">
    <property type="entry name" value="MALONYL-COA-ACYL CARRIER PROTEIN TRANSACYLASE, MITOCHONDRIAL"/>
    <property type="match status" value="1"/>
</dbReference>
<evidence type="ECO:0000313" key="7">
    <source>
        <dbReference type="EMBL" id="PWB69373.1"/>
    </source>
</evidence>
<dbReference type="InterPro" id="IPR050858">
    <property type="entry name" value="Mal-CoA-ACP_Trans/PKS_FabD"/>
</dbReference>
<dbReference type="EC" id="2.3.1.39" evidence="4"/>
<sequence>MSKTALFFPGQASQYVGMGRELYDNSAEVRRMYELVSDLLETDIAKLSFEGPAEELKRTKYTQPAIMLHSLSALTVLGDDRPKFDFAAGHSLGEYAALAVTGALSFDTALKAVVRRATLMEEACVQNPGTMAAVMGLSEEQIESVCREASADGVVVPANFNSANQIVISGSLAGVEKACVLAKQAGAKRAMLLEVGGAFHSPLMSPARDGLREFLRDTPIAAPVVPVVANVTGSPVRNGEEIRLLLVDQITAPVRWAQTMKTLNDSGVTKVVEIGPGKVLTGMAKREMPQCEMSNLDTLADIRALTVVGA</sequence>
<evidence type="ECO:0000256" key="1">
    <source>
        <dbReference type="ARBA" id="ARBA00022679"/>
    </source>
</evidence>
<feature type="active site" evidence="5">
    <location>
        <position position="200"/>
    </location>
</feature>
<dbReference type="InterPro" id="IPR016036">
    <property type="entry name" value="Malonyl_transacylase_ACP-bd"/>
</dbReference>
<dbReference type="EMBL" id="PQAP01000172">
    <property type="protein sequence ID" value="PWB69373.1"/>
    <property type="molecule type" value="Genomic_DNA"/>
</dbReference>
<dbReference type="Gene3D" id="3.40.366.10">
    <property type="entry name" value="Malonyl-Coenzyme A Acyl Carrier Protein, domain 2"/>
    <property type="match status" value="1"/>
</dbReference>
<dbReference type="InterPro" id="IPR001227">
    <property type="entry name" value="Ac_transferase_dom_sf"/>
</dbReference>
<evidence type="ECO:0000313" key="8">
    <source>
        <dbReference type="Proteomes" id="UP000250918"/>
    </source>
</evidence>
<evidence type="ECO:0000256" key="5">
    <source>
        <dbReference type="PIRSR" id="PIRSR000446-1"/>
    </source>
</evidence>
<dbReference type="PIRSF" id="PIRSF000446">
    <property type="entry name" value="Mct"/>
    <property type="match status" value="1"/>
</dbReference>
<comment type="similarity">
    <text evidence="4">Belongs to the fabD family.</text>
</comment>
<dbReference type="InterPro" id="IPR004410">
    <property type="entry name" value="Malonyl_CoA-ACP_transAc_FabD"/>
</dbReference>
<comment type="caution">
    <text evidence="7">The sequence shown here is derived from an EMBL/GenBank/DDBJ whole genome shotgun (WGS) entry which is preliminary data.</text>
</comment>
<proteinExistence type="inferred from homology"/>
<gene>
    <name evidence="7" type="primary">fabD</name>
    <name evidence="7" type="ORF">C3F09_10375</name>
</gene>
<dbReference type="Gene3D" id="3.30.70.250">
    <property type="entry name" value="Malonyl-CoA ACP transacylase, ACP-binding"/>
    <property type="match status" value="1"/>
</dbReference>
<dbReference type="PANTHER" id="PTHR42681:SF1">
    <property type="entry name" value="MALONYL-COA-ACYL CARRIER PROTEIN TRANSACYLASE, MITOCHONDRIAL"/>
    <property type="match status" value="1"/>
</dbReference>
<dbReference type="SUPFAM" id="SSF52151">
    <property type="entry name" value="FabD/lysophospholipase-like"/>
    <property type="match status" value="1"/>
</dbReference>
<evidence type="ECO:0000256" key="2">
    <source>
        <dbReference type="ARBA" id="ARBA00023315"/>
    </source>
</evidence>